<dbReference type="InterPro" id="IPR026461">
    <property type="entry name" value="Trfase_2_rSAM/seldom_assoc"/>
</dbReference>
<evidence type="ECO:0000313" key="8">
    <source>
        <dbReference type="Proteomes" id="UP000002216"/>
    </source>
</evidence>
<comment type="subcellular location">
    <subcellularLocation>
        <location evidence="1">Cell membrane</location>
    </subcellularLocation>
</comment>
<dbReference type="GO" id="GO:0016757">
    <property type="term" value="F:glycosyltransferase activity"/>
    <property type="evidence" value="ECO:0007669"/>
    <property type="project" value="UniProtKB-KW"/>
</dbReference>
<evidence type="ECO:0000259" key="6">
    <source>
        <dbReference type="Pfam" id="PF00535"/>
    </source>
</evidence>
<dbReference type="STRING" id="525897.Dbac_1624"/>
<dbReference type="Gene3D" id="3.90.550.10">
    <property type="entry name" value="Spore Coat Polysaccharide Biosynthesis Protein SpsA, Chain A"/>
    <property type="match status" value="1"/>
</dbReference>
<dbReference type="PANTHER" id="PTHR43646:SF2">
    <property type="entry name" value="GLYCOSYLTRANSFERASE 2-LIKE DOMAIN-CONTAINING PROTEIN"/>
    <property type="match status" value="1"/>
</dbReference>
<dbReference type="InterPro" id="IPR001173">
    <property type="entry name" value="Glyco_trans_2-like"/>
</dbReference>
<dbReference type="EMBL" id="CP001629">
    <property type="protein sequence ID" value="ACU89716.1"/>
    <property type="molecule type" value="Genomic_DNA"/>
</dbReference>
<dbReference type="Proteomes" id="UP000002216">
    <property type="component" value="Chromosome"/>
</dbReference>
<dbReference type="CAZy" id="GT2">
    <property type="family name" value="Glycosyltransferase Family 2"/>
</dbReference>
<dbReference type="NCBIfam" id="TIGR04283">
    <property type="entry name" value="glyco_like_mftF"/>
    <property type="match status" value="1"/>
</dbReference>
<keyword evidence="5" id="KW-0472">Membrane</keyword>
<dbReference type="AlphaFoldDB" id="C7LUI1"/>
<dbReference type="PANTHER" id="PTHR43646">
    <property type="entry name" value="GLYCOSYLTRANSFERASE"/>
    <property type="match status" value="1"/>
</dbReference>
<organism evidence="7 8">
    <name type="scientific">Desulfomicrobium baculatum (strain DSM 4028 / VKM B-1378 / X)</name>
    <name type="common">Desulfovibrio baculatus</name>
    <dbReference type="NCBI Taxonomy" id="525897"/>
    <lineage>
        <taxon>Bacteria</taxon>
        <taxon>Pseudomonadati</taxon>
        <taxon>Thermodesulfobacteriota</taxon>
        <taxon>Desulfovibrionia</taxon>
        <taxon>Desulfovibrionales</taxon>
        <taxon>Desulfomicrobiaceae</taxon>
        <taxon>Desulfomicrobium</taxon>
    </lineage>
</organism>
<dbReference type="Pfam" id="PF00535">
    <property type="entry name" value="Glycos_transf_2"/>
    <property type="match status" value="1"/>
</dbReference>
<dbReference type="InterPro" id="IPR029044">
    <property type="entry name" value="Nucleotide-diphossugar_trans"/>
</dbReference>
<accession>C7LUI1</accession>
<sequence>MKISVVIPVFREKGIAALLEDLLRQIHIEEAGTDTEILVVDGAPEADTLTRIGDTPVLRLSSPPGRGVQLNHGAAAAGGDVLLFLHADTLLPANAFTLIRQTLRDTRLSGGAFSLRYEPRTPGLSFIAALANLRSRRTRVPYGDQAIFVRRSVFEELNGFAPIPIMEDLEFMTRLRRQGHNIRILAMPVRTSARRQLREGILRCTLRNLCLRLFYHCGVPPKMLASLYRRHEG</sequence>
<dbReference type="HOGENOM" id="CLU_025996_17_3_7"/>
<evidence type="ECO:0000313" key="7">
    <source>
        <dbReference type="EMBL" id="ACU89716.1"/>
    </source>
</evidence>
<evidence type="ECO:0000256" key="2">
    <source>
        <dbReference type="ARBA" id="ARBA00022475"/>
    </source>
</evidence>
<dbReference type="CDD" id="cd02522">
    <property type="entry name" value="GT_2_like_a"/>
    <property type="match status" value="1"/>
</dbReference>
<evidence type="ECO:0000256" key="1">
    <source>
        <dbReference type="ARBA" id="ARBA00004236"/>
    </source>
</evidence>
<proteinExistence type="predicted"/>
<dbReference type="eggNOG" id="COG1215">
    <property type="taxonomic scope" value="Bacteria"/>
</dbReference>
<feature type="domain" description="Glycosyltransferase 2-like" evidence="6">
    <location>
        <begin position="4"/>
        <end position="108"/>
    </location>
</feature>
<dbReference type="GO" id="GO:0005886">
    <property type="term" value="C:plasma membrane"/>
    <property type="evidence" value="ECO:0007669"/>
    <property type="project" value="UniProtKB-SubCell"/>
</dbReference>
<evidence type="ECO:0000256" key="5">
    <source>
        <dbReference type="ARBA" id="ARBA00023136"/>
    </source>
</evidence>
<dbReference type="OrthoDB" id="5291101at2"/>
<evidence type="ECO:0000256" key="4">
    <source>
        <dbReference type="ARBA" id="ARBA00022679"/>
    </source>
</evidence>
<gene>
    <name evidence="7" type="ordered locus">Dbac_1624</name>
</gene>
<keyword evidence="2" id="KW-1003">Cell membrane</keyword>
<keyword evidence="8" id="KW-1185">Reference proteome</keyword>
<evidence type="ECO:0000256" key="3">
    <source>
        <dbReference type="ARBA" id="ARBA00022676"/>
    </source>
</evidence>
<reference evidence="7 8" key="1">
    <citation type="journal article" date="2009" name="Stand. Genomic Sci.">
        <title>Complete genome sequence of Desulfomicrobium baculatum type strain (X).</title>
        <authorList>
            <person name="Copeland A."/>
            <person name="Spring S."/>
            <person name="Goker M."/>
            <person name="Schneider S."/>
            <person name="Lapidus A."/>
            <person name="Del Rio T.G."/>
            <person name="Tice H."/>
            <person name="Cheng J.F."/>
            <person name="Chen F."/>
            <person name="Nolan M."/>
            <person name="Bruce D."/>
            <person name="Goodwin L."/>
            <person name="Pitluck S."/>
            <person name="Ivanova N."/>
            <person name="Mavrommatis K."/>
            <person name="Ovchinnikova G."/>
            <person name="Pati A."/>
            <person name="Chen A."/>
            <person name="Palaniappan K."/>
            <person name="Land M."/>
            <person name="Hauser L."/>
            <person name="Chang Y.J."/>
            <person name="Jeffries C.C."/>
            <person name="Meincke L."/>
            <person name="Sims D."/>
            <person name="Brettin T."/>
            <person name="Detter J.C."/>
            <person name="Han C."/>
            <person name="Chain P."/>
            <person name="Bristow J."/>
            <person name="Eisen J.A."/>
            <person name="Markowitz V."/>
            <person name="Hugenholtz P."/>
            <person name="Kyrpides N.C."/>
            <person name="Klenk H.P."/>
            <person name="Lucas S."/>
        </authorList>
    </citation>
    <scope>NUCLEOTIDE SEQUENCE [LARGE SCALE GENOMIC DNA]</scope>
    <source>
        <strain evidence="8">DSM 4028 / VKM B-1378 / X</strain>
    </source>
</reference>
<dbReference type="SUPFAM" id="SSF53448">
    <property type="entry name" value="Nucleotide-diphospho-sugar transferases"/>
    <property type="match status" value="1"/>
</dbReference>
<keyword evidence="4 7" id="KW-0808">Transferase</keyword>
<name>C7LUI1_DESBD</name>
<keyword evidence="3" id="KW-0328">Glycosyltransferase</keyword>
<dbReference type="RefSeq" id="WP_015773807.1">
    <property type="nucleotide sequence ID" value="NC_013173.1"/>
</dbReference>
<protein>
    <submittedName>
        <fullName evidence="7">Glycosyl transferase family 2</fullName>
    </submittedName>
</protein>
<dbReference type="KEGG" id="dba:Dbac_1624"/>